<keyword evidence="2" id="KW-1185">Reference proteome</keyword>
<dbReference type="GO" id="GO:0070042">
    <property type="term" value="F:rRNA (uridine-N3-)-methyltransferase activity"/>
    <property type="evidence" value="ECO:0007669"/>
    <property type="project" value="InterPro"/>
</dbReference>
<dbReference type="PROSITE" id="PS51447">
    <property type="entry name" value="FDX_ACB"/>
    <property type="match status" value="1"/>
</dbReference>
<dbReference type="SMART" id="SM00896">
    <property type="entry name" value="FDX-ACB"/>
    <property type="match status" value="1"/>
</dbReference>
<dbReference type="OMA" id="RCYRLQF"/>
<name>A0A1S3K3B9_LINAN</name>
<dbReference type="KEGG" id="lak:106178471"/>
<sequence length="596" mass="66915">MNCPCHGDILLVGEGDFSFSVAYQRHFVQCDIVSTSYESEETITKHKQAEKNVNHLRNTGVLVLYNVDGRCLQANPVIGSRRFSRIIFNFPHIGGKSNIKKNRLLLKEFFCSAVTVLAEDGEIIVSLCKGQGGTPLDQPMREWHDTWQVVAMATYAGLILRKAEMFHAEDYPEYSSTGFRSQDKSFHHEGAVVHVFSRPAIDMTRLQQSKTCVPFCANGECGDYIKLKVARKVLKEEGHPIYDAYIRLLHQLQRQHQEVSIFPLESADNMLVKYDTNSIKSCHYTAYDCTLPGYSMGSDDLTTQQVDTGEKSPGGVPVSCSLSKEKNELQGQTSVIRSNLLEHLFNIVSSEKPGVVNVISGTVCHRTPIAECRLPVGHQTLIACDRTGVLDVKCIIQNLCGDSISNIIVEKYDSNCTICTCMLAHFDTTESVTVILLTAGGTTSVVSCIGTVTVEDRTLEVAVIELDILAVFLFSLPDRRLLWSLDKGIYSLVHDGKELSLYPPVYCHDMSFWEKIDCDFEQIELDMHDIIRGIAGDLIKSVYLKDEYQCVETGHRSRCYRMVFQSCDQPLSYHQSHNLQKNIRLRVSELLGVTLR</sequence>
<dbReference type="PANTHER" id="PTHR11538">
    <property type="entry name" value="PHENYLALANYL-TRNA SYNTHETASE"/>
    <property type="match status" value="1"/>
</dbReference>
<accession>A0A1S3K3B9</accession>
<dbReference type="InterPro" id="IPR019446">
    <property type="entry name" value="BMT5-like"/>
</dbReference>
<dbReference type="RefSeq" id="XP_013417115.1">
    <property type="nucleotide sequence ID" value="XM_013561661.1"/>
</dbReference>
<dbReference type="InterPro" id="IPR036690">
    <property type="entry name" value="Fdx_antiC-bd_sf"/>
</dbReference>
<dbReference type="SUPFAM" id="SSF54991">
    <property type="entry name" value="Anticodon-binding domain of PheRS"/>
    <property type="match status" value="1"/>
</dbReference>
<dbReference type="Pfam" id="PF03147">
    <property type="entry name" value="FDX-ACB"/>
    <property type="match status" value="1"/>
</dbReference>
<dbReference type="GeneID" id="106178471"/>
<feature type="domain" description="FDX-ACB" evidence="1">
    <location>
        <begin position="501"/>
        <end position="596"/>
    </location>
</feature>
<dbReference type="InterPro" id="IPR005121">
    <property type="entry name" value="Fdx_antiC-bd"/>
</dbReference>
<dbReference type="InParanoid" id="A0A1S3K3B9"/>
<evidence type="ECO:0000313" key="3">
    <source>
        <dbReference type="RefSeq" id="XP_013417115.1"/>
    </source>
</evidence>
<dbReference type="GO" id="GO:0005737">
    <property type="term" value="C:cytoplasm"/>
    <property type="evidence" value="ECO:0007669"/>
    <property type="project" value="TreeGrafter"/>
</dbReference>
<evidence type="ECO:0000259" key="1">
    <source>
        <dbReference type="PROSITE" id="PS51447"/>
    </source>
</evidence>
<dbReference type="Gene3D" id="3.30.70.380">
    <property type="entry name" value="Ferrodoxin-fold anticodon-binding domain"/>
    <property type="match status" value="1"/>
</dbReference>
<proteinExistence type="predicted"/>
<organism evidence="2 3">
    <name type="scientific">Lingula anatina</name>
    <name type="common">Brachiopod</name>
    <name type="synonym">Lingula unguis</name>
    <dbReference type="NCBI Taxonomy" id="7574"/>
    <lineage>
        <taxon>Eukaryota</taxon>
        <taxon>Metazoa</taxon>
        <taxon>Spiralia</taxon>
        <taxon>Lophotrochozoa</taxon>
        <taxon>Brachiopoda</taxon>
        <taxon>Linguliformea</taxon>
        <taxon>Lingulata</taxon>
        <taxon>Lingulida</taxon>
        <taxon>Linguloidea</taxon>
        <taxon>Lingulidae</taxon>
        <taxon>Lingula</taxon>
    </lineage>
</organism>
<dbReference type="GO" id="GO:0070475">
    <property type="term" value="P:rRNA base methylation"/>
    <property type="evidence" value="ECO:0007669"/>
    <property type="project" value="InterPro"/>
</dbReference>
<gene>
    <name evidence="3" type="primary">LOC106178471</name>
</gene>
<reference evidence="3" key="1">
    <citation type="submission" date="2025-08" db="UniProtKB">
        <authorList>
            <consortium name="RefSeq"/>
        </authorList>
    </citation>
    <scope>IDENTIFICATION</scope>
    <source>
        <tissue evidence="3">Gonads</tissue>
    </source>
</reference>
<dbReference type="AlphaFoldDB" id="A0A1S3K3B9"/>
<dbReference type="Pfam" id="PF10354">
    <property type="entry name" value="BMT5-like"/>
    <property type="match status" value="1"/>
</dbReference>
<dbReference type="OrthoDB" id="273345at2759"/>
<protein>
    <submittedName>
        <fullName evidence="3">Ferredoxin-fold anticodon-binding domain-containing protein 1</fullName>
    </submittedName>
</protein>
<evidence type="ECO:0000313" key="2">
    <source>
        <dbReference type="Proteomes" id="UP000085678"/>
    </source>
</evidence>
<dbReference type="PANTHER" id="PTHR11538:SF26">
    <property type="entry name" value="FERREDOXIN-FOLD ANTICODON-BINDING DOMAIN-CONTAINING PROTEIN 1"/>
    <property type="match status" value="1"/>
</dbReference>
<dbReference type="Proteomes" id="UP000085678">
    <property type="component" value="Unplaced"/>
</dbReference>
<dbReference type="STRING" id="7574.A0A1S3K3B9"/>